<feature type="domain" description="Methyl-accepting transducer" evidence="7">
    <location>
        <begin position="470"/>
        <end position="692"/>
    </location>
</feature>
<dbReference type="Gene3D" id="1.10.287.950">
    <property type="entry name" value="Methyl-accepting chemotaxis protein"/>
    <property type="match status" value="1"/>
</dbReference>
<evidence type="ECO:0000256" key="2">
    <source>
        <dbReference type="ARBA" id="ARBA00022519"/>
    </source>
</evidence>
<dbReference type="CDD" id="cd12913">
    <property type="entry name" value="PDC1_MCP_like"/>
    <property type="match status" value="1"/>
</dbReference>
<sequence>MQTKSIQSKIALLAGMCLAGTVAVLVGFGIVSTRSNDEFVTDNVERILESKTTESLQNLAATQAGLLRSEFDSALNAARTMAGSFASLADDASPGHILPERRREVLNGVLLSVLKQNPLFNGTYSAWEPNALDGRDEEFRNRRETGTDGTGRFIPYWNRDQNGRIAMQPLVEYDSRDRHPNGVMKGGWYIGPQEHGRESVLDPLPYIVQGKQVFLATLSVPVVIGGKFRGVAGADFNLDFVQQLSTKVSAAVFDGRSQVVIVSNMGLIVAHSARPDLIGQPISTFDTSWQSDLANVQAGKAHVDIEATTNMLRAFAPITLGNTEKPWAVLVQVPKDLVLAHSMALSEALGERANSNILWQVAVGALVALCAVAVMWVVAGGIARPIRASVGFAEGIAAGRFDQTLDIRQSDEVGALADALRKMLADLKRMIDQRAEDQAKADAERRTAMLQLADTLEAQVMNVVDGVDRAAQSMTGTAQSMTATATQTSQQAGVVASASQDASSNVQTVASATEELSASIQEIGERVNRSAQIAREAVEAAQQANGQVLSLTEAAEKIGTVVQLIQDIASQTNLLALNATIEAARAGEAGKGFAVVAQEVKSLASQTAKATEDIAGHVSGMQRVTNETANAIKGIGGIIAQIDEISTAIAAAVEEQGSATAEIARNVQQAASGTQEVTKTIADVRSAAVEAGHSAENVLSVSGQLAGDAGRLRSAVNGFLSTIRAA</sequence>
<dbReference type="STRING" id="1226968.A6A40_10380"/>
<dbReference type="InterPro" id="IPR004089">
    <property type="entry name" value="MCPsignal_dom"/>
</dbReference>
<dbReference type="InterPro" id="IPR003660">
    <property type="entry name" value="HAMP_dom"/>
</dbReference>
<gene>
    <name evidence="10" type="ORF">A6A40_10380</name>
</gene>
<dbReference type="SMART" id="SM00304">
    <property type="entry name" value="HAMP"/>
    <property type="match status" value="1"/>
</dbReference>
<dbReference type="InterPro" id="IPR000727">
    <property type="entry name" value="T_SNARE_dom"/>
</dbReference>
<evidence type="ECO:0000259" key="7">
    <source>
        <dbReference type="PROSITE" id="PS50111"/>
    </source>
</evidence>
<dbReference type="OrthoDB" id="9814362at2"/>
<organism evidence="10 11">
    <name type="scientific">Azospirillum humicireducens</name>
    <dbReference type="NCBI Taxonomy" id="1226968"/>
    <lineage>
        <taxon>Bacteria</taxon>
        <taxon>Pseudomonadati</taxon>
        <taxon>Pseudomonadota</taxon>
        <taxon>Alphaproteobacteria</taxon>
        <taxon>Rhodospirillales</taxon>
        <taxon>Azospirillaceae</taxon>
        <taxon>Azospirillum</taxon>
    </lineage>
</organism>
<keyword evidence="2" id="KW-1003">Cell membrane</keyword>
<evidence type="ECO:0000313" key="11">
    <source>
        <dbReference type="Proteomes" id="UP000077405"/>
    </source>
</evidence>
<dbReference type="GO" id="GO:0005886">
    <property type="term" value="C:plasma membrane"/>
    <property type="evidence" value="ECO:0007669"/>
    <property type="project" value="UniProtKB-SubCell"/>
</dbReference>
<evidence type="ECO:0000259" key="9">
    <source>
        <dbReference type="PROSITE" id="PS50885"/>
    </source>
</evidence>
<keyword evidence="6" id="KW-0812">Transmembrane</keyword>
<comment type="similarity">
    <text evidence="4">Belongs to the methyl-accepting chemotaxis (MCP) protein family.</text>
</comment>
<evidence type="ECO:0000256" key="1">
    <source>
        <dbReference type="ARBA" id="ARBA00004429"/>
    </source>
</evidence>
<protein>
    <submittedName>
        <fullName evidence="10">Methyl-accepting chemotaxis protein</fullName>
    </submittedName>
</protein>
<keyword evidence="3 5" id="KW-0807">Transducer</keyword>
<evidence type="ECO:0000313" key="10">
    <source>
        <dbReference type="EMBL" id="ANC92276.1"/>
    </source>
</evidence>
<dbReference type="Gene3D" id="6.10.340.10">
    <property type="match status" value="1"/>
</dbReference>
<keyword evidence="6" id="KW-1133">Transmembrane helix</keyword>
<feature type="domain" description="HAMP" evidence="9">
    <location>
        <begin position="380"/>
        <end position="432"/>
    </location>
</feature>
<feature type="transmembrane region" description="Helical" evidence="6">
    <location>
        <begin position="12"/>
        <end position="31"/>
    </location>
</feature>
<proteinExistence type="inferred from homology"/>
<name>A0A160JH17_9PROT</name>
<feature type="transmembrane region" description="Helical" evidence="6">
    <location>
        <begin position="357"/>
        <end position="379"/>
    </location>
</feature>
<dbReference type="SMART" id="SM00283">
    <property type="entry name" value="MA"/>
    <property type="match status" value="1"/>
</dbReference>
<dbReference type="PROSITE" id="PS50192">
    <property type="entry name" value="T_SNARE"/>
    <property type="match status" value="1"/>
</dbReference>
<dbReference type="Pfam" id="PF22673">
    <property type="entry name" value="MCP-like_PDC_1"/>
    <property type="match status" value="1"/>
</dbReference>
<reference evidence="10 11" key="1">
    <citation type="journal article" date="2013" name="Int. J. Syst. Evol. Microbiol.">
        <title>Azospirillum humicireducens sp. nov., a nitrogen-fixing bacterium isolated from a microbial fuel cell.</title>
        <authorList>
            <person name="Zhou S."/>
            <person name="Han L."/>
            <person name="Wang Y."/>
            <person name="Yang G."/>
            <person name="Zhuang L."/>
            <person name="Hu P."/>
        </authorList>
    </citation>
    <scope>NUCLEOTIDE SEQUENCE [LARGE SCALE GENOMIC DNA]</scope>
    <source>
        <strain evidence="10 11">SgZ-5</strain>
    </source>
</reference>
<dbReference type="PROSITE" id="PS50111">
    <property type="entry name" value="CHEMOTAXIS_TRANSDUC_2"/>
    <property type="match status" value="1"/>
</dbReference>
<keyword evidence="2" id="KW-0997">Cell inner membrane</keyword>
<keyword evidence="6" id="KW-0472">Membrane</keyword>
<dbReference type="PROSITE" id="PS50885">
    <property type="entry name" value="HAMP"/>
    <property type="match status" value="1"/>
</dbReference>
<evidence type="ECO:0000256" key="4">
    <source>
        <dbReference type="ARBA" id="ARBA00029447"/>
    </source>
</evidence>
<comment type="subcellular location">
    <subcellularLocation>
        <location evidence="1">Cell inner membrane</location>
        <topology evidence="1">Multi-pass membrane protein</topology>
    </subcellularLocation>
</comment>
<dbReference type="KEGG" id="ahu:A6A40_10380"/>
<evidence type="ECO:0000256" key="5">
    <source>
        <dbReference type="PROSITE-ProRule" id="PRU00284"/>
    </source>
</evidence>
<keyword evidence="11" id="KW-1185">Reference proteome</keyword>
<dbReference type="Proteomes" id="UP000077405">
    <property type="component" value="Chromosome"/>
</dbReference>
<evidence type="ECO:0000256" key="3">
    <source>
        <dbReference type="ARBA" id="ARBA00023224"/>
    </source>
</evidence>
<dbReference type="PANTHER" id="PTHR32089:SF112">
    <property type="entry name" value="LYSOZYME-LIKE PROTEIN-RELATED"/>
    <property type="match status" value="1"/>
</dbReference>
<dbReference type="RefSeq" id="WP_063635341.1">
    <property type="nucleotide sequence ID" value="NZ_CP015285.1"/>
</dbReference>
<feature type="domain" description="T-SNARE coiled-coil homology" evidence="8">
    <location>
        <begin position="622"/>
        <end position="684"/>
    </location>
</feature>
<dbReference type="SUPFAM" id="SSF58104">
    <property type="entry name" value="Methyl-accepting chemotaxis protein (MCP) signaling domain"/>
    <property type="match status" value="1"/>
</dbReference>
<dbReference type="Pfam" id="PF00672">
    <property type="entry name" value="HAMP"/>
    <property type="match status" value="1"/>
</dbReference>
<accession>A0A160JH17</accession>
<dbReference type="Gene3D" id="3.30.450.20">
    <property type="entry name" value="PAS domain"/>
    <property type="match status" value="2"/>
</dbReference>
<dbReference type="CDD" id="cd06225">
    <property type="entry name" value="HAMP"/>
    <property type="match status" value="1"/>
</dbReference>
<dbReference type="Pfam" id="PF00015">
    <property type="entry name" value="MCPsignal"/>
    <property type="match status" value="1"/>
</dbReference>
<dbReference type="PANTHER" id="PTHR32089">
    <property type="entry name" value="METHYL-ACCEPTING CHEMOTAXIS PROTEIN MCPB"/>
    <property type="match status" value="1"/>
</dbReference>
<dbReference type="AlphaFoldDB" id="A0A160JH17"/>
<evidence type="ECO:0000256" key="6">
    <source>
        <dbReference type="SAM" id="Phobius"/>
    </source>
</evidence>
<dbReference type="EMBL" id="CP015285">
    <property type="protein sequence ID" value="ANC92276.1"/>
    <property type="molecule type" value="Genomic_DNA"/>
</dbReference>
<dbReference type="GO" id="GO:0007165">
    <property type="term" value="P:signal transduction"/>
    <property type="evidence" value="ECO:0007669"/>
    <property type="project" value="UniProtKB-KW"/>
</dbReference>
<evidence type="ECO:0000259" key="8">
    <source>
        <dbReference type="PROSITE" id="PS50192"/>
    </source>
</evidence>